<dbReference type="Pfam" id="PF01915">
    <property type="entry name" value="Glyco_hydro_3_C"/>
    <property type="match status" value="1"/>
</dbReference>
<evidence type="ECO:0000256" key="7">
    <source>
        <dbReference type="ARBA" id="ARBA00023277"/>
    </source>
</evidence>
<gene>
    <name evidence="12" type="ORF">FIBSPDRAFT_964443</name>
</gene>
<evidence type="ECO:0000256" key="1">
    <source>
        <dbReference type="ARBA" id="ARBA00000448"/>
    </source>
</evidence>
<evidence type="ECO:0000256" key="8">
    <source>
        <dbReference type="ARBA" id="ARBA00023295"/>
    </source>
</evidence>
<dbReference type="GO" id="GO:0009251">
    <property type="term" value="P:glucan catabolic process"/>
    <property type="evidence" value="ECO:0007669"/>
    <property type="project" value="TreeGrafter"/>
</dbReference>
<name>A0A165XQY7_9AGAM</name>
<comment type="catalytic activity">
    <reaction evidence="1">
        <text>Hydrolysis of terminal, non-reducing beta-D-glucosyl residues with release of beta-D-glucose.</text>
        <dbReference type="EC" id="3.2.1.21"/>
    </reaction>
</comment>
<keyword evidence="9" id="KW-0624">Polysaccharide degradation</keyword>
<protein>
    <recommendedName>
        <fullName evidence="4">beta-glucosidase</fullName>
        <ecNumber evidence="4">3.2.1.21</ecNumber>
    </recommendedName>
</protein>
<dbReference type="InterPro" id="IPR013783">
    <property type="entry name" value="Ig-like_fold"/>
</dbReference>
<comment type="similarity">
    <text evidence="3">Belongs to the glycosyl hydrolase 3 family.</text>
</comment>
<dbReference type="GO" id="GO:0005576">
    <property type="term" value="C:extracellular region"/>
    <property type="evidence" value="ECO:0007669"/>
    <property type="project" value="UniProtKB-SubCell"/>
</dbReference>
<evidence type="ECO:0000259" key="11">
    <source>
        <dbReference type="Pfam" id="PF14310"/>
    </source>
</evidence>
<organism evidence="12 13">
    <name type="scientific">Athelia psychrophila</name>
    <dbReference type="NCBI Taxonomy" id="1759441"/>
    <lineage>
        <taxon>Eukaryota</taxon>
        <taxon>Fungi</taxon>
        <taxon>Dikarya</taxon>
        <taxon>Basidiomycota</taxon>
        <taxon>Agaricomycotina</taxon>
        <taxon>Agaricomycetes</taxon>
        <taxon>Agaricomycetidae</taxon>
        <taxon>Atheliales</taxon>
        <taxon>Atheliaceae</taxon>
        <taxon>Athelia</taxon>
    </lineage>
</organism>
<keyword evidence="5 12" id="KW-0378">Hydrolase</keyword>
<feature type="domain" description="Glycoside hydrolase family 3 C-terminal" evidence="10">
    <location>
        <begin position="156"/>
        <end position="295"/>
    </location>
</feature>
<evidence type="ECO:0000313" key="13">
    <source>
        <dbReference type="Proteomes" id="UP000076532"/>
    </source>
</evidence>
<evidence type="ECO:0000256" key="3">
    <source>
        <dbReference type="ARBA" id="ARBA00005336"/>
    </source>
</evidence>
<dbReference type="SUPFAM" id="SSF51445">
    <property type="entry name" value="(Trans)glycosidases"/>
    <property type="match status" value="1"/>
</dbReference>
<evidence type="ECO:0000259" key="10">
    <source>
        <dbReference type="Pfam" id="PF01915"/>
    </source>
</evidence>
<evidence type="ECO:0000313" key="12">
    <source>
        <dbReference type="EMBL" id="KZP08803.1"/>
    </source>
</evidence>
<reference evidence="12 13" key="1">
    <citation type="journal article" date="2016" name="Mol. Biol. Evol.">
        <title>Comparative Genomics of Early-Diverging Mushroom-Forming Fungi Provides Insights into the Origins of Lignocellulose Decay Capabilities.</title>
        <authorList>
            <person name="Nagy L.G."/>
            <person name="Riley R."/>
            <person name="Tritt A."/>
            <person name="Adam C."/>
            <person name="Daum C."/>
            <person name="Floudas D."/>
            <person name="Sun H."/>
            <person name="Yadav J.S."/>
            <person name="Pangilinan J."/>
            <person name="Larsson K.H."/>
            <person name="Matsuura K."/>
            <person name="Barry K."/>
            <person name="Labutti K."/>
            <person name="Kuo R."/>
            <person name="Ohm R.A."/>
            <person name="Bhattacharya S.S."/>
            <person name="Shirouzu T."/>
            <person name="Yoshinaga Y."/>
            <person name="Martin F.M."/>
            <person name="Grigoriev I.V."/>
            <person name="Hibbett D.S."/>
        </authorList>
    </citation>
    <scope>NUCLEOTIDE SEQUENCE [LARGE SCALE GENOMIC DNA]</scope>
    <source>
        <strain evidence="12 13">CBS 109695</strain>
    </source>
</reference>
<dbReference type="Pfam" id="PF14310">
    <property type="entry name" value="Fn3-like"/>
    <property type="match status" value="1"/>
</dbReference>
<dbReference type="Proteomes" id="UP000076532">
    <property type="component" value="Unassembled WGS sequence"/>
</dbReference>
<evidence type="ECO:0000256" key="2">
    <source>
        <dbReference type="ARBA" id="ARBA00004987"/>
    </source>
</evidence>
<evidence type="ECO:0000256" key="4">
    <source>
        <dbReference type="ARBA" id="ARBA00012744"/>
    </source>
</evidence>
<dbReference type="InterPro" id="IPR036881">
    <property type="entry name" value="Glyco_hydro_3_C_sf"/>
</dbReference>
<dbReference type="PANTHER" id="PTHR42715">
    <property type="entry name" value="BETA-GLUCOSIDASE"/>
    <property type="match status" value="1"/>
</dbReference>
<keyword evidence="13" id="KW-1185">Reference proteome</keyword>
<dbReference type="STRING" id="436010.A0A165XQY7"/>
<feature type="domain" description="Fibronectin type III-like" evidence="11">
    <location>
        <begin position="351"/>
        <end position="399"/>
    </location>
</feature>
<dbReference type="Gene3D" id="2.60.40.10">
    <property type="entry name" value="Immunoglobulins"/>
    <property type="match status" value="1"/>
</dbReference>
<dbReference type="AlphaFoldDB" id="A0A165XQY7"/>
<dbReference type="OrthoDB" id="416222at2759"/>
<dbReference type="PANTHER" id="PTHR42715:SF2">
    <property type="entry name" value="BETA-GLUCOSIDASE F-RELATED"/>
    <property type="match status" value="1"/>
</dbReference>
<comment type="pathway">
    <text evidence="2">Glycan metabolism; cellulose degradation.</text>
</comment>
<evidence type="ECO:0000256" key="6">
    <source>
        <dbReference type="ARBA" id="ARBA00023001"/>
    </source>
</evidence>
<keyword evidence="8" id="KW-0326">Glycosidase</keyword>
<proteinExistence type="inferred from homology"/>
<dbReference type="InterPro" id="IPR026891">
    <property type="entry name" value="Fn3-like"/>
</dbReference>
<dbReference type="InterPro" id="IPR017853">
    <property type="entry name" value="GH"/>
</dbReference>
<evidence type="ECO:0000256" key="5">
    <source>
        <dbReference type="ARBA" id="ARBA00022801"/>
    </source>
</evidence>
<accession>A0A165XQY7</accession>
<dbReference type="GO" id="GO:0008422">
    <property type="term" value="F:beta-glucosidase activity"/>
    <property type="evidence" value="ECO:0007669"/>
    <property type="project" value="UniProtKB-EC"/>
</dbReference>
<evidence type="ECO:0000256" key="9">
    <source>
        <dbReference type="ARBA" id="ARBA00023326"/>
    </source>
</evidence>
<dbReference type="EMBL" id="KV417713">
    <property type="protein sequence ID" value="KZP08803.1"/>
    <property type="molecule type" value="Genomic_DNA"/>
</dbReference>
<dbReference type="InterPro" id="IPR002772">
    <property type="entry name" value="Glyco_hydro_3_C"/>
</dbReference>
<dbReference type="InterPro" id="IPR050288">
    <property type="entry name" value="Cellulose_deg_GH3"/>
</dbReference>
<sequence length="406" mass="44814">MWDAGLMYDARGAAMGAKFRWKGVNVVLGPRMNLARNWEGAGWFLAGAHIVNNILDIQCTTAGEAYSNNQDNRTFHERQLWPLAESVNAQARSVMCAYNRMNRTESCENRHLLNMVLKEELDSQGFILSVTGRRSPRWVHHHRWEHGRPQQPDAAARQDELIITTVAQCANTIVVIHIVGPVLVDVWFDHPNGTMILNAGIPGQETGNSILDVLRGGVNPSARLPFTMAKERSDYARDVLYNVPNTSRAYSPGINYPEKLGASLPLFFPSPLNSTTSGSTGRTSPRYEFGYGLSYTIFAYSGLALKPAFTSAAAAVPKGLAWQAGGESGLYSNALTASFGMKNMSKYDENEIAQLYLGFPKAADKPSRVLRGFERSFIEKGASAQFSLGLRVEDISTWHLTTTFTL</sequence>
<dbReference type="SUPFAM" id="SSF52279">
    <property type="entry name" value="Beta-D-glucan exohydrolase, C-terminal domain"/>
    <property type="match status" value="1"/>
</dbReference>
<dbReference type="Gene3D" id="3.40.50.1700">
    <property type="entry name" value="Glycoside hydrolase family 3 C-terminal domain"/>
    <property type="match status" value="1"/>
</dbReference>
<keyword evidence="7" id="KW-0119">Carbohydrate metabolism</keyword>
<dbReference type="EC" id="3.2.1.21" evidence="4"/>
<keyword evidence="6" id="KW-0136">Cellulose degradation</keyword>